<keyword evidence="1" id="KW-1133">Transmembrane helix</keyword>
<feature type="transmembrane region" description="Helical" evidence="1">
    <location>
        <begin position="35"/>
        <end position="56"/>
    </location>
</feature>
<gene>
    <name evidence="2" type="ORF">KUCA_T00001142001</name>
</gene>
<keyword evidence="1" id="KW-0812">Transmembrane</keyword>
<dbReference type="GeneID" id="34518575"/>
<dbReference type="HOGENOM" id="CLU_2073516_0_0_1"/>
<reference evidence="2" key="1">
    <citation type="submission" date="2013-12" db="EMBL/GenBank/DDBJ databases">
        <authorList>
            <person name="Genoscope - CEA"/>
        </authorList>
    </citation>
    <scope>NUCLEOTIDE SEQUENCE</scope>
    <source>
        <strain evidence="2">CBS 1993</strain>
    </source>
</reference>
<sequence length="118" mass="14272">MMEEEERVKSLTRKETKSKYVQRIQEKRQSPFFKFGVYVISFATQALFGRLALLWCPGRLWKQQWRHKQTTVTGFDTERRESSQRMLMEFFRGSFSSFEKKRYKKPLVLRQGLMTGLF</sequence>
<keyword evidence="1" id="KW-0472">Membrane</keyword>
<evidence type="ECO:0000313" key="2">
    <source>
        <dbReference type="EMBL" id="CDK25175.1"/>
    </source>
</evidence>
<dbReference type="EMBL" id="HG793125">
    <property type="protein sequence ID" value="CDK25175.1"/>
    <property type="molecule type" value="Genomic_DNA"/>
</dbReference>
<proteinExistence type="predicted"/>
<dbReference type="RefSeq" id="XP_022457187.1">
    <property type="nucleotide sequence ID" value="XM_022605749.1"/>
</dbReference>
<dbReference type="AlphaFoldDB" id="W6MTQ0"/>
<reference evidence="2" key="2">
    <citation type="submission" date="2014-02" db="EMBL/GenBank/DDBJ databases">
        <title>Complete DNA sequence of /Kuraishia capsulata/ illustrates novel genomic features among budding yeasts (/Saccharomycotina/).</title>
        <authorList>
            <person name="Morales L."/>
            <person name="Noel B."/>
            <person name="Porcel B."/>
            <person name="Marcet-Houben M."/>
            <person name="Hullo M-F."/>
            <person name="Sacerdot C."/>
            <person name="Tekaia F."/>
            <person name="Leh-Louis V."/>
            <person name="Despons L."/>
            <person name="Khanna V."/>
            <person name="Aury J-M."/>
            <person name="Barbe V."/>
            <person name="Couloux A."/>
            <person name="Labadie K."/>
            <person name="Pelletier E."/>
            <person name="Souciet J-L."/>
            <person name="Boekhout T."/>
            <person name="Gabaldon T."/>
            <person name="Wincker P."/>
            <person name="Dujon B."/>
        </authorList>
    </citation>
    <scope>NUCLEOTIDE SEQUENCE</scope>
    <source>
        <strain evidence="2">CBS 1993</strain>
    </source>
</reference>
<accession>W6MTQ0</accession>
<name>W6MTQ0_9ASCO</name>
<protein>
    <submittedName>
        <fullName evidence="2">Uncharacterized protein</fullName>
    </submittedName>
</protein>
<evidence type="ECO:0000256" key="1">
    <source>
        <dbReference type="SAM" id="Phobius"/>
    </source>
</evidence>
<dbReference type="Proteomes" id="UP000019384">
    <property type="component" value="Unassembled WGS sequence"/>
</dbReference>
<evidence type="ECO:0000313" key="3">
    <source>
        <dbReference type="Proteomes" id="UP000019384"/>
    </source>
</evidence>
<organism evidence="2 3">
    <name type="scientific">Kuraishia capsulata CBS 1993</name>
    <dbReference type="NCBI Taxonomy" id="1382522"/>
    <lineage>
        <taxon>Eukaryota</taxon>
        <taxon>Fungi</taxon>
        <taxon>Dikarya</taxon>
        <taxon>Ascomycota</taxon>
        <taxon>Saccharomycotina</taxon>
        <taxon>Pichiomycetes</taxon>
        <taxon>Pichiales</taxon>
        <taxon>Pichiaceae</taxon>
        <taxon>Kuraishia</taxon>
    </lineage>
</organism>
<keyword evidence="3" id="KW-1185">Reference proteome</keyword>